<keyword evidence="13" id="KW-0594">Phospholipid biosynthesis</keyword>
<dbReference type="RefSeq" id="WP_083948679.1">
    <property type="nucleotide sequence ID" value="NZ_CP015005.1"/>
</dbReference>
<evidence type="ECO:0000256" key="6">
    <source>
        <dbReference type="ARBA" id="ARBA00022692"/>
    </source>
</evidence>
<evidence type="ECO:0000313" key="22">
    <source>
        <dbReference type="EMBL" id="AMS43982.1"/>
    </source>
</evidence>
<feature type="binding site" evidence="18">
    <location>
        <position position="24"/>
    </location>
    <ligand>
        <name>a divalent metal cation</name>
        <dbReference type="ChEBI" id="CHEBI:60240"/>
    </ligand>
</feature>
<evidence type="ECO:0000256" key="14">
    <source>
        <dbReference type="ARBA" id="ARBA00023264"/>
    </source>
</evidence>
<dbReference type="EMBL" id="CP015005">
    <property type="protein sequence ID" value="AMS43982.1"/>
    <property type="molecule type" value="Genomic_DNA"/>
</dbReference>
<dbReference type="CDD" id="cd01029">
    <property type="entry name" value="TOPRIM_primases"/>
    <property type="match status" value="1"/>
</dbReference>
<feature type="domain" description="DUF7146" evidence="21">
    <location>
        <begin position="130"/>
        <end position="241"/>
    </location>
</feature>
<feature type="binding site" evidence="18">
    <location>
        <position position="72"/>
    </location>
    <ligand>
        <name>a divalent metal cation</name>
        <dbReference type="ChEBI" id="CHEBI:60240"/>
    </ligand>
</feature>
<gene>
    <name evidence="22" type="ORF">AA2016_5074</name>
    <name evidence="23" type="ORF">FHS67_001946</name>
</gene>
<feature type="binding site" evidence="16">
    <location>
        <position position="65"/>
    </location>
    <ligand>
        <name>substrate</name>
    </ligand>
</feature>
<feature type="binding site" evidence="17">
    <location>
        <position position="72"/>
    </location>
    <ligand>
        <name>ATP</name>
        <dbReference type="ChEBI" id="CHEBI:30616"/>
    </ligand>
</feature>
<evidence type="ECO:0000256" key="4">
    <source>
        <dbReference type="ARBA" id="ARBA00022516"/>
    </source>
</evidence>
<evidence type="ECO:0000256" key="17">
    <source>
        <dbReference type="PIRSR" id="PIRSR600829-3"/>
    </source>
</evidence>
<keyword evidence="25" id="KW-1185">Reference proteome</keyword>
<feature type="binding site" evidence="17">
    <location>
        <begin position="81"/>
        <end position="83"/>
    </location>
    <ligand>
        <name>ATP</name>
        <dbReference type="ChEBI" id="CHEBI:30616"/>
    </ligand>
</feature>
<evidence type="ECO:0000256" key="2">
    <source>
        <dbReference type="ARBA" id="ARBA00005967"/>
    </source>
</evidence>
<keyword evidence="3" id="KW-1003">Cell membrane</keyword>
<feature type="domain" description="Toprim" evidence="20">
    <location>
        <begin position="248"/>
        <end position="335"/>
    </location>
</feature>
<keyword evidence="6 19" id="KW-0812">Transmembrane</keyword>
<feature type="binding site" evidence="16">
    <location>
        <begin position="18"/>
        <end position="21"/>
    </location>
    <ligand>
        <name>substrate</name>
    </ligand>
</feature>
<evidence type="ECO:0000256" key="13">
    <source>
        <dbReference type="ARBA" id="ARBA00023209"/>
    </source>
</evidence>
<evidence type="ECO:0000259" key="21">
    <source>
        <dbReference type="Pfam" id="PF23639"/>
    </source>
</evidence>
<keyword evidence="18" id="KW-0479">Metal-binding</keyword>
<keyword evidence="18" id="KW-0460">Magnesium</keyword>
<dbReference type="InterPro" id="IPR000829">
    <property type="entry name" value="DAGK"/>
</dbReference>
<comment type="subcellular location">
    <subcellularLocation>
        <location evidence="1">Cell membrane</location>
        <topology evidence="1">Multi-pass membrane protein</topology>
    </subcellularLocation>
</comment>
<evidence type="ECO:0000256" key="16">
    <source>
        <dbReference type="PIRSR" id="PIRSR600829-2"/>
    </source>
</evidence>
<keyword evidence="7 17" id="KW-0547">Nucleotide-binding</keyword>
<dbReference type="Proteomes" id="UP000075755">
    <property type="component" value="Chromosome"/>
</dbReference>
<keyword evidence="9 17" id="KW-0067">ATP-binding</keyword>
<reference evidence="23 25" key="2">
    <citation type="submission" date="2020-08" db="EMBL/GenBank/DDBJ databases">
        <title>Genomic Encyclopedia of Type Strains, Phase IV (KMG-IV): sequencing the most valuable type-strain genomes for metagenomic binning, comparative biology and taxonomic classification.</title>
        <authorList>
            <person name="Goeker M."/>
        </authorList>
    </citation>
    <scope>NUCLEOTIDE SEQUENCE [LARGE SCALE GENOMIC DNA]</scope>
    <source>
        <strain evidence="23 25">DSM 10368</strain>
    </source>
</reference>
<dbReference type="GO" id="GO:0008654">
    <property type="term" value="P:phospholipid biosynthetic process"/>
    <property type="evidence" value="ECO:0007669"/>
    <property type="project" value="UniProtKB-KW"/>
</dbReference>
<feature type="binding site" evidence="17">
    <location>
        <position position="24"/>
    </location>
    <ligand>
        <name>ATP</name>
        <dbReference type="ChEBI" id="CHEBI:30616"/>
    </ligand>
</feature>
<dbReference type="GO" id="GO:0046872">
    <property type="term" value="F:metal ion binding"/>
    <property type="evidence" value="ECO:0007669"/>
    <property type="project" value="UniProtKB-KW"/>
</dbReference>
<keyword evidence="10 19" id="KW-1133">Transmembrane helix</keyword>
<evidence type="ECO:0000313" key="25">
    <source>
        <dbReference type="Proteomes" id="UP000577697"/>
    </source>
</evidence>
<dbReference type="AlphaFoldDB" id="A0AAC9AT71"/>
<dbReference type="InterPro" id="IPR036945">
    <property type="entry name" value="DAGK_sf"/>
</dbReference>
<protein>
    <submittedName>
        <fullName evidence="22">DNA primase</fullName>
    </submittedName>
    <submittedName>
        <fullName evidence="23">Diacylglycerol kinase</fullName>
    </submittedName>
</protein>
<evidence type="ECO:0000256" key="11">
    <source>
        <dbReference type="ARBA" id="ARBA00023098"/>
    </source>
</evidence>
<keyword evidence="5" id="KW-0808">Transferase</keyword>
<keyword evidence="4" id="KW-0444">Lipid biosynthesis</keyword>
<dbReference type="InterPro" id="IPR006171">
    <property type="entry name" value="TOPRIM_dom"/>
</dbReference>
<dbReference type="InterPro" id="IPR055570">
    <property type="entry name" value="DUF7146"/>
</dbReference>
<dbReference type="PANTHER" id="PTHR34299:SF1">
    <property type="entry name" value="DIACYLGLYCEROL KINASE"/>
    <property type="match status" value="1"/>
</dbReference>
<comment type="similarity">
    <text evidence="2">Belongs to the bacterial diacylglycerol kinase family.</text>
</comment>
<reference evidence="22 24" key="1">
    <citation type="submission" date="2016-03" db="EMBL/GenBank/DDBJ databases">
        <title>Complete genome of Aminobacter aminovorans KCTC 2477.</title>
        <authorList>
            <person name="Kim K.M."/>
        </authorList>
    </citation>
    <scope>NUCLEOTIDE SEQUENCE [LARGE SCALE GENOMIC DNA]</scope>
    <source>
        <strain evidence="22 24">KCTC 2477</strain>
    </source>
</reference>
<proteinExistence type="inferred from homology"/>
<evidence type="ECO:0000256" key="7">
    <source>
        <dbReference type="ARBA" id="ARBA00022741"/>
    </source>
</evidence>
<evidence type="ECO:0000256" key="12">
    <source>
        <dbReference type="ARBA" id="ARBA00023136"/>
    </source>
</evidence>
<dbReference type="PANTHER" id="PTHR34299">
    <property type="entry name" value="DIACYLGLYCEROL KINASE"/>
    <property type="match status" value="1"/>
</dbReference>
<dbReference type="InterPro" id="IPR034154">
    <property type="entry name" value="TOPRIM_DnaG/twinkle"/>
</dbReference>
<evidence type="ECO:0000256" key="9">
    <source>
        <dbReference type="ARBA" id="ARBA00022840"/>
    </source>
</evidence>
<evidence type="ECO:0000256" key="18">
    <source>
        <dbReference type="PIRSR" id="PIRSR600829-4"/>
    </source>
</evidence>
<keyword evidence="8 23" id="KW-0418">Kinase</keyword>
<comment type="cofactor">
    <cofactor evidence="18">
        <name>Mg(2+)</name>
        <dbReference type="ChEBI" id="CHEBI:18420"/>
    </cofactor>
    <text evidence="18">Mn(2+), Zn(2+), Cd(2+) and Co(2+) support activity to lesser extents.</text>
</comment>
<keyword evidence="12 19" id="KW-0472">Membrane</keyword>
<dbReference type="GO" id="GO:0005886">
    <property type="term" value="C:plasma membrane"/>
    <property type="evidence" value="ECO:0007669"/>
    <property type="project" value="UniProtKB-SubCell"/>
</dbReference>
<dbReference type="Proteomes" id="UP000577697">
    <property type="component" value="Unassembled WGS sequence"/>
</dbReference>
<dbReference type="Pfam" id="PF01219">
    <property type="entry name" value="DAGK_prokar"/>
    <property type="match status" value="1"/>
</dbReference>
<evidence type="ECO:0000313" key="23">
    <source>
        <dbReference type="EMBL" id="MBB3705631.1"/>
    </source>
</evidence>
<evidence type="ECO:0000259" key="20">
    <source>
        <dbReference type="Pfam" id="PF13362"/>
    </source>
</evidence>
<keyword evidence="11" id="KW-0443">Lipid metabolism</keyword>
<dbReference type="Pfam" id="PF23639">
    <property type="entry name" value="DUF7146"/>
    <property type="match status" value="1"/>
</dbReference>
<dbReference type="CDD" id="cd14263">
    <property type="entry name" value="DAGK_IM_like"/>
    <property type="match status" value="1"/>
</dbReference>
<evidence type="ECO:0000256" key="15">
    <source>
        <dbReference type="PIRSR" id="PIRSR600829-1"/>
    </source>
</evidence>
<evidence type="ECO:0000256" key="19">
    <source>
        <dbReference type="SAM" id="Phobius"/>
    </source>
</evidence>
<accession>A0AAC9AT71</accession>
<sequence length="361" mass="39122">MKNRPFLNRLGFAIQGLREGWQREYSFRAQVMIGLIIALSVVLLGASSIWLAIVGLAIALVLGAELFNSALETLVDRLHPEIHPEIRVVKDMAAAGVLLICLGASARSFLSMPSPDPGKWIGDHVPAPRGSTESARRLLAMTRPVGRTLVEQYLRNRGITALSETSALRYHPRCYYRADEYAPTETWPAMIAAVTDLSGKLTGAHRTWLDPGGFSEANLGRAPLSTPRRAMGNLLGHAVRFGAGSDVMVAGEGIETTLSVRSAMPHVASMAALSAAHLSAIIFPDTLRRLYIARDNDPAGYKAIATLLARIRAVGIEAIMLTPRLSDFNEDLRLLGLDALTARLKLQVAPQDVPRFMSSAD</sequence>
<evidence type="ECO:0000256" key="8">
    <source>
        <dbReference type="ARBA" id="ARBA00022777"/>
    </source>
</evidence>
<dbReference type="Gene3D" id="1.10.287.3610">
    <property type="match status" value="1"/>
</dbReference>
<feature type="transmembrane region" description="Helical" evidence="19">
    <location>
        <begin position="25"/>
        <end position="43"/>
    </location>
</feature>
<dbReference type="EMBL" id="JACICB010000006">
    <property type="protein sequence ID" value="MBB3705631.1"/>
    <property type="molecule type" value="Genomic_DNA"/>
</dbReference>
<evidence type="ECO:0000256" key="5">
    <source>
        <dbReference type="ARBA" id="ARBA00022679"/>
    </source>
</evidence>
<evidence type="ECO:0000256" key="3">
    <source>
        <dbReference type="ARBA" id="ARBA00022475"/>
    </source>
</evidence>
<feature type="active site" description="Proton acceptor" evidence="15">
    <location>
        <position position="65"/>
    </location>
</feature>
<dbReference type="GO" id="GO:0005524">
    <property type="term" value="F:ATP binding"/>
    <property type="evidence" value="ECO:0007669"/>
    <property type="project" value="UniProtKB-KW"/>
</dbReference>
<keyword evidence="14" id="KW-1208">Phospholipid metabolism</keyword>
<evidence type="ECO:0000256" key="10">
    <source>
        <dbReference type="ARBA" id="ARBA00022989"/>
    </source>
</evidence>
<organism evidence="22 24">
    <name type="scientific">Aminobacter aminovorans</name>
    <name type="common">Chelatobacter heintzii</name>
    <dbReference type="NCBI Taxonomy" id="83263"/>
    <lineage>
        <taxon>Bacteria</taxon>
        <taxon>Pseudomonadati</taxon>
        <taxon>Pseudomonadota</taxon>
        <taxon>Alphaproteobacteria</taxon>
        <taxon>Hyphomicrobiales</taxon>
        <taxon>Phyllobacteriaceae</taxon>
        <taxon>Aminobacter</taxon>
    </lineage>
</organism>
<dbReference type="Pfam" id="PF13362">
    <property type="entry name" value="Toprim_3"/>
    <property type="match status" value="1"/>
</dbReference>
<dbReference type="GO" id="GO:0016301">
    <property type="term" value="F:kinase activity"/>
    <property type="evidence" value="ECO:0007669"/>
    <property type="project" value="UniProtKB-KW"/>
</dbReference>
<evidence type="ECO:0000313" key="24">
    <source>
        <dbReference type="Proteomes" id="UP000075755"/>
    </source>
</evidence>
<feature type="binding site" evidence="17">
    <location>
        <begin position="90"/>
        <end position="91"/>
    </location>
    <ligand>
        <name>ATP</name>
        <dbReference type="ChEBI" id="CHEBI:30616"/>
    </ligand>
</feature>
<evidence type="ECO:0000256" key="1">
    <source>
        <dbReference type="ARBA" id="ARBA00004651"/>
    </source>
</evidence>
<dbReference type="KEGG" id="aak:AA2016_5074"/>
<name>A0AAC9AT71_AMIAI</name>